<evidence type="ECO:0000256" key="1">
    <source>
        <dbReference type="SAM" id="MobiDB-lite"/>
    </source>
</evidence>
<gene>
    <name evidence="2" type="ORF">CC1G_13489</name>
</gene>
<proteinExistence type="predicted"/>
<feature type="compositionally biased region" description="Polar residues" evidence="1">
    <location>
        <begin position="439"/>
        <end position="465"/>
    </location>
</feature>
<feature type="region of interest" description="Disordered" evidence="1">
    <location>
        <begin position="256"/>
        <end position="329"/>
    </location>
</feature>
<reference evidence="2 3" key="1">
    <citation type="journal article" date="2010" name="Proc. Natl. Acad. Sci. U.S.A.">
        <title>Insights into evolution of multicellular fungi from the assembled chromosomes of the mushroom Coprinopsis cinerea (Coprinus cinereus).</title>
        <authorList>
            <person name="Stajich J.E."/>
            <person name="Wilke S.K."/>
            <person name="Ahren D."/>
            <person name="Au C.H."/>
            <person name="Birren B.W."/>
            <person name="Borodovsky M."/>
            <person name="Burns C."/>
            <person name="Canback B."/>
            <person name="Casselton L.A."/>
            <person name="Cheng C.K."/>
            <person name="Deng J."/>
            <person name="Dietrich F.S."/>
            <person name="Fargo D.C."/>
            <person name="Farman M.L."/>
            <person name="Gathman A.C."/>
            <person name="Goldberg J."/>
            <person name="Guigo R."/>
            <person name="Hoegger P.J."/>
            <person name="Hooker J.B."/>
            <person name="Huggins A."/>
            <person name="James T.Y."/>
            <person name="Kamada T."/>
            <person name="Kilaru S."/>
            <person name="Kodira C."/>
            <person name="Kues U."/>
            <person name="Kupfer D."/>
            <person name="Kwan H.S."/>
            <person name="Lomsadze A."/>
            <person name="Li W."/>
            <person name="Lilly W.W."/>
            <person name="Ma L.J."/>
            <person name="Mackey A.J."/>
            <person name="Manning G."/>
            <person name="Martin F."/>
            <person name="Muraguchi H."/>
            <person name="Natvig D.O."/>
            <person name="Palmerini H."/>
            <person name="Ramesh M.A."/>
            <person name="Rehmeyer C.J."/>
            <person name="Roe B.A."/>
            <person name="Shenoy N."/>
            <person name="Stanke M."/>
            <person name="Ter-Hovhannisyan V."/>
            <person name="Tunlid A."/>
            <person name="Velagapudi R."/>
            <person name="Vision T.J."/>
            <person name="Zeng Q."/>
            <person name="Zolan M.E."/>
            <person name="Pukkila P.J."/>
        </authorList>
    </citation>
    <scope>NUCLEOTIDE SEQUENCE [LARGE SCALE GENOMIC DNA]</scope>
    <source>
        <strain evidence="3">Okayama-7 / 130 / ATCC MYA-4618 / FGSC 9003</strain>
    </source>
</reference>
<feature type="compositionally biased region" description="Basic and acidic residues" evidence="1">
    <location>
        <begin position="81"/>
        <end position="90"/>
    </location>
</feature>
<feature type="region of interest" description="Disordered" evidence="1">
    <location>
        <begin position="435"/>
        <end position="465"/>
    </location>
</feature>
<dbReference type="InParanoid" id="A8PJ05"/>
<dbReference type="AlphaFoldDB" id="A8PJ05"/>
<feature type="region of interest" description="Disordered" evidence="1">
    <location>
        <begin position="32"/>
        <end position="174"/>
    </location>
</feature>
<dbReference type="Proteomes" id="UP000001861">
    <property type="component" value="Unassembled WGS sequence"/>
</dbReference>
<dbReference type="KEGG" id="cci:CC1G_13489"/>
<sequence>MSFKCPAKFCKFSGTKTGLTHHLRSCTRLKAPGSKNLHSFQERTAEKRAQKRKEIEAQGLLGDDHHNPGPSSAVTGPIPEVPEHPEEPYRDPTPPQPPSPSPPITDWRDQPGPRRSTRRQRIPQPVVDVLPPPTSLVTLSGVQNNPLSQAPSPSAPESSQTTEGLCSPTPEPQFYETEPDEFGLYRHCRFSPYDKVIPMPADFDLASLLRNSCLQEDRQNKPSNLFRKQGVLNVKSGGQERADASWIDDVHMEGDTVEWDSEGSRKASSNGKRKIDLETGASPLPKGSSISKRRRVGSAPNAARQSLRAAPSQPFNPPAISPRAKYNTRCRRQREKKLREDWDAAVLDVPLGESGLSGLPATSTGYEALSQEATKAERLELDALLAKGYRLQKWNGRDTLAFADEDAQRGNGNALPHNFNLTTRRGELVRQLLEDPKTSSDLQTLPIDLSNSTPLEPINTTKKIA</sequence>
<dbReference type="VEuPathDB" id="FungiDB:CC1G_13489"/>
<comment type="caution">
    <text evidence="2">The sequence shown here is derived from an EMBL/GenBank/DDBJ whole genome shotgun (WGS) entry which is preliminary data.</text>
</comment>
<feature type="compositionally biased region" description="Basic and acidic residues" evidence="1">
    <location>
        <begin position="40"/>
        <end position="67"/>
    </location>
</feature>
<dbReference type="HOGENOM" id="CLU_587947_0_0_1"/>
<dbReference type="GeneID" id="6018353"/>
<dbReference type="RefSeq" id="XP_001841646.2">
    <property type="nucleotide sequence ID" value="XM_001841594.2"/>
</dbReference>
<feature type="compositionally biased region" description="Pro residues" evidence="1">
    <location>
        <begin position="91"/>
        <end position="103"/>
    </location>
</feature>
<organism evidence="2 3">
    <name type="scientific">Coprinopsis cinerea (strain Okayama-7 / 130 / ATCC MYA-4618 / FGSC 9003)</name>
    <name type="common">Inky cap fungus</name>
    <name type="synonym">Hormographiella aspergillata</name>
    <dbReference type="NCBI Taxonomy" id="240176"/>
    <lineage>
        <taxon>Eukaryota</taxon>
        <taxon>Fungi</taxon>
        <taxon>Dikarya</taxon>
        <taxon>Basidiomycota</taxon>
        <taxon>Agaricomycotina</taxon>
        <taxon>Agaricomycetes</taxon>
        <taxon>Agaricomycetidae</taxon>
        <taxon>Agaricales</taxon>
        <taxon>Agaricineae</taxon>
        <taxon>Psathyrellaceae</taxon>
        <taxon>Coprinopsis</taxon>
    </lineage>
</organism>
<keyword evidence="3" id="KW-1185">Reference proteome</keyword>
<dbReference type="EMBL" id="AACS02000059">
    <property type="protein sequence ID" value="EAU80170.2"/>
    <property type="molecule type" value="Genomic_DNA"/>
</dbReference>
<protein>
    <submittedName>
        <fullName evidence="2">Uncharacterized protein</fullName>
    </submittedName>
</protein>
<name>A8PJ05_COPC7</name>
<feature type="compositionally biased region" description="Polar residues" evidence="1">
    <location>
        <begin position="135"/>
        <end position="147"/>
    </location>
</feature>
<evidence type="ECO:0000313" key="3">
    <source>
        <dbReference type="Proteomes" id="UP000001861"/>
    </source>
</evidence>
<accession>A8PJ05</accession>
<evidence type="ECO:0000313" key="2">
    <source>
        <dbReference type="EMBL" id="EAU80170.2"/>
    </source>
</evidence>
<feature type="compositionally biased region" description="Low complexity" evidence="1">
    <location>
        <begin position="148"/>
        <end position="163"/>
    </location>
</feature>